<sequence length="466" mass="50603">MLKTLLTQQSFQEIRATGRNVALTHSEMLSHKVVQHSNNTGRKQKTLRCAQRQPLPQYLLQPHPSSGAALIVVLILSAIIYLALNAVLLMTTTEIHLSNFEQRSIQAFYLAESALARGVAGLRAAPDDLTSFSDVIPGTLNVFSVSFSPKRYDEHESWYHLSLNGEGIVSGPGASATRRVSQEILIKPFALFAAQKIAVQDHCRIHGHLHGNQEVHIGADVTVEGHISSSFSEPIVSEDADLSEDEEPAREPETGFPAISPDLYFPQYLYQEKQYTAQALELTASLALSGSAERLLNVYRGQADPENNPAGIFVLHSAIEDDTQSTLTAIDLQGGSLVLPGTKKCYIKGLVHISPVENYPAVIHFGTGAMHLNTINVASLTFSDTGNTEISKLPTQNSIEGLLYSLGNLVLTAESGSVTLKGSIWAQNISVRGEATCKIDFSPGLMTNPPPGLKVVEYGAWRELLE</sequence>
<dbReference type="Proteomes" id="UP000229740">
    <property type="component" value="Unassembled WGS sequence"/>
</dbReference>
<keyword evidence="2" id="KW-0472">Membrane</keyword>
<keyword evidence="2" id="KW-0812">Transmembrane</keyword>
<name>A0A2G6E2Q0_9BACT</name>
<evidence type="ECO:0008006" key="5">
    <source>
        <dbReference type="Google" id="ProtNLM"/>
    </source>
</evidence>
<comment type="caution">
    <text evidence="3">The sequence shown here is derived from an EMBL/GenBank/DDBJ whole genome shotgun (WGS) entry which is preliminary data.</text>
</comment>
<accession>A0A2G6E2Q0</accession>
<gene>
    <name evidence="3" type="ORF">CSB45_11780</name>
</gene>
<organism evidence="3 4">
    <name type="scientific">candidate division KSB3 bacterium</name>
    <dbReference type="NCBI Taxonomy" id="2044937"/>
    <lineage>
        <taxon>Bacteria</taxon>
        <taxon>candidate division KSB3</taxon>
    </lineage>
</organism>
<keyword evidence="2" id="KW-1133">Transmembrane helix</keyword>
<feature type="compositionally biased region" description="Acidic residues" evidence="1">
    <location>
        <begin position="236"/>
        <end position="248"/>
    </location>
</feature>
<proteinExistence type="predicted"/>
<reference evidence="3 4" key="1">
    <citation type="submission" date="2017-10" db="EMBL/GenBank/DDBJ databases">
        <title>Novel microbial diversity and functional potential in the marine mammal oral microbiome.</title>
        <authorList>
            <person name="Dudek N.K."/>
            <person name="Sun C.L."/>
            <person name="Burstein D."/>
            <person name="Kantor R.S."/>
            <person name="Aliaga Goltsman D.S."/>
            <person name="Bik E.M."/>
            <person name="Thomas B.C."/>
            <person name="Banfield J.F."/>
            <person name="Relman D.A."/>
        </authorList>
    </citation>
    <scope>NUCLEOTIDE SEQUENCE [LARGE SCALE GENOMIC DNA]</scope>
    <source>
        <strain evidence="3">DOLZORAL124_49_17</strain>
    </source>
</reference>
<evidence type="ECO:0000313" key="3">
    <source>
        <dbReference type="EMBL" id="PID56356.1"/>
    </source>
</evidence>
<feature type="transmembrane region" description="Helical" evidence="2">
    <location>
        <begin position="68"/>
        <end position="90"/>
    </location>
</feature>
<protein>
    <recommendedName>
        <fullName evidence="5">Type 4 fimbrial biogenesis protein PilX N-terminal domain-containing protein</fullName>
    </recommendedName>
</protein>
<evidence type="ECO:0000313" key="4">
    <source>
        <dbReference type="Proteomes" id="UP000229740"/>
    </source>
</evidence>
<evidence type="ECO:0000256" key="1">
    <source>
        <dbReference type="SAM" id="MobiDB-lite"/>
    </source>
</evidence>
<evidence type="ECO:0000256" key="2">
    <source>
        <dbReference type="SAM" id="Phobius"/>
    </source>
</evidence>
<feature type="region of interest" description="Disordered" evidence="1">
    <location>
        <begin position="235"/>
        <end position="256"/>
    </location>
</feature>
<dbReference type="EMBL" id="PDPS01000035">
    <property type="protein sequence ID" value="PID56356.1"/>
    <property type="molecule type" value="Genomic_DNA"/>
</dbReference>
<dbReference type="AlphaFoldDB" id="A0A2G6E2Q0"/>